<dbReference type="SMART" id="SM00450">
    <property type="entry name" value="RHOD"/>
    <property type="match status" value="1"/>
</dbReference>
<comment type="similarity">
    <text evidence="1 10">Belongs to the MPI phosphatase family.</text>
</comment>
<keyword evidence="7 10" id="KW-0131">Cell cycle</keyword>
<dbReference type="RefSeq" id="XP_018737533.1">
    <property type="nucleotide sequence ID" value="XM_018879635.1"/>
</dbReference>
<dbReference type="GO" id="GO:0010971">
    <property type="term" value="P:positive regulation of G2/M transition of mitotic cell cycle"/>
    <property type="evidence" value="ECO:0007669"/>
    <property type="project" value="TreeGrafter"/>
</dbReference>
<evidence type="ECO:0000256" key="6">
    <source>
        <dbReference type="ARBA" id="ARBA00022912"/>
    </source>
</evidence>
<dbReference type="FunFam" id="3.40.250.10:FF:000021">
    <property type="entry name" value="M-phase inducer phosphatase cdc-25.2"/>
    <property type="match status" value="1"/>
</dbReference>
<dbReference type="GO" id="GO:0110032">
    <property type="term" value="P:positive regulation of G2/MI transition of meiotic cell cycle"/>
    <property type="evidence" value="ECO:0007669"/>
    <property type="project" value="TreeGrafter"/>
</dbReference>
<dbReference type="Pfam" id="PF00581">
    <property type="entry name" value="Rhodanese"/>
    <property type="match status" value="1"/>
</dbReference>
<dbReference type="PRINTS" id="PR00716">
    <property type="entry name" value="MPIPHPHTASE"/>
</dbReference>
<feature type="region of interest" description="Disordered" evidence="11">
    <location>
        <begin position="230"/>
        <end position="271"/>
    </location>
</feature>
<dbReference type="InterPro" id="IPR036873">
    <property type="entry name" value="Rhodanese-like_dom_sf"/>
</dbReference>
<evidence type="ECO:0000256" key="9">
    <source>
        <dbReference type="ARBA" id="ARBA00067190"/>
    </source>
</evidence>
<dbReference type="Proteomes" id="UP000189580">
    <property type="component" value="Chromosome b"/>
</dbReference>
<dbReference type="KEGG" id="slb:AWJ20_2676"/>
<feature type="compositionally biased region" description="Polar residues" evidence="11">
    <location>
        <begin position="153"/>
        <end position="176"/>
    </location>
</feature>
<dbReference type="InterPro" id="IPR001763">
    <property type="entry name" value="Rhodanese-like_dom"/>
</dbReference>
<evidence type="ECO:0000256" key="8">
    <source>
        <dbReference type="ARBA" id="ARBA00051722"/>
    </source>
</evidence>
<keyword evidence="5 10" id="KW-0378">Hydrolase</keyword>
<feature type="compositionally biased region" description="Low complexity" evidence="11">
    <location>
        <begin position="51"/>
        <end position="68"/>
    </location>
</feature>
<evidence type="ECO:0000256" key="3">
    <source>
        <dbReference type="ARBA" id="ARBA00022618"/>
    </source>
</evidence>
<dbReference type="GO" id="GO:0051301">
    <property type="term" value="P:cell division"/>
    <property type="evidence" value="ECO:0007669"/>
    <property type="project" value="UniProtKB-UniRule"/>
</dbReference>
<name>A0A161HYS5_9ASCO</name>
<dbReference type="GeneID" id="30034613"/>
<evidence type="ECO:0000256" key="5">
    <source>
        <dbReference type="ARBA" id="ARBA00022801"/>
    </source>
</evidence>
<dbReference type="PANTHER" id="PTHR10828:SF17">
    <property type="entry name" value="PROTEIN-TYROSINE-PHOSPHATASE"/>
    <property type="match status" value="1"/>
</dbReference>
<evidence type="ECO:0000256" key="7">
    <source>
        <dbReference type="ARBA" id="ARBA00023306"/>
    </source>
</evidence>
<sequence>MIDLAFSPIASHRTGAVTANGSTSSKFEHAQMMSHSLQSLLFQGSPSRGQSPCRSSSDMIDSSPVSKSKQQPGLFSASLSASSSSRSSSSSSVHSFASSTSVTSSSSMSSMSSSSSSVSVSMSNTSSSSSTTTTTSITTSNNMGITSNSTSTRTGLNRNNSTPQLTISTKSTSTPCLISSPTTSALAADMSQNFHIDKTPSLPTPRRNLFQFPKANRSFALRRAATTTSATLSTIPSSPMSMDMDQDHDEHDSSPLPHKPVNTEMKPPASSLSQITNSTFALKPTVTPTSSVKPKPFAMARMKSLSNASFLINSKPQLIPIQHDLTPCGTKHSASPLSNTSISTPNLPGAINLPTTPTIPDSSPDTSINSLFAPSPVAQRIGRGQKCKSALYITRGAPATRDSFKAPRPGLTRNAKVRRTHSMFQHPEEFLSEELNEEKEVEQASIIASPIIDDDRQSFLAQENCSIATFTVKEDPFRRIGRETLCEILDGKYNNVYDRFLIIDCRFEYEYEGGHIDGAININSKDCLEESLLANVDTNKPNEKLLLIFHCEYSAHRGPRMAMHLRKCDRHLNQKNYPRLHYPDIVILQGGYSHFFEKNVDRCVPQRYVEMNDASHAQTCEREMGKFRRNMKFSRSQTYTFGSNSNSTGSITTTTINSSVNIDLGTPCANAVSGKRIDNMLSDFRFPLREQNMNTTPTGPPSRKAATKLASFNDFMDSPTSQPPQFNVCAQLRFA</sequence>
<protein>
    <recommendedName>
        <fullName evidence="9 10">M-phase inducer phosphatase</fullName>
        <ecNumber evidence="2 10">3.1.3.48</ecNumber>
    </recommendedName>
</protein>
<dbReference type="GO" id="GO:0000086">
    <property type="term" value="P:G2/M transition of mitotic cell cycle"/>
    <property type="evidence" value="ECO:0007669"/>
    <property type="project" value="TreeGrafter"/>
</dbReference>
<feature type="domain" description="Rhodanese" evidence="12">
    <location>
        <begin position="496"/>
        <end position="604"/>
    </location>
</feature>
<dbReference type="CDD" id="cd01530">
    <property type="entry name" value="Cdc25"/>
    <property type="match status" value="1"/>
</dbReference>
<evidence type="ECO:0000256" key="10">
    <source>
        <dbReference type="RuleBase" id="RU368028"/>
    </source>
</evidence>
<keyword evidence="14" id="KW-1185">Reference proteome</keyword>
<dbReference type="EC" id="3.1.3.48" evidence="2 10"/>
<reference evidence="13 14" key="1">
    <citation type="submission" date="2016-02" db="EMBL/GenBank/DDBJ databases">
        <title>Complete genome sequence and transcriptome regulation of the pentose utilising yeast Sugiyamaella lignohabitans.</title>
        <authorList>
            <person name="Bellasio M."/>
            <person name="Peymann A."/>
            <person name="Valli M."/>
            <person name="Sipitzky M."/>
            <person name="Graf A."/>
            <person name="Sauer M."/>
            <person name="Marx H."/>
            <person name="Mattanovich D."/>
        </authorList>
    </citation>
    <scope>NUCLEOTIDE SEQUENCE [LARGE SCALE GENOMIC DNA]</scope>
    <source>
        <strain evidence="13 14">CBS 10342</strain>
    </source>
</reference>
<dbReference type="GO" id="GO:0005737">
    <property type="term" value="C:cytoplasm"/>
    <property type="evidence" value="ECO:0007669"/>
    <property type="project" value="TreeGrafter"/>
</dbReference>
<gene>
    <name evidence="13" type="primary">MIH1</name>
    <name evidence="13" type="ORF">AWJ20_2676</name>
</gene>
<keyword evidence="4 10" id="KW-0498">Mitosis</keyword>
<dbReference type="SUPFAM" id="SSF52821">
    <property type="entry name" value="Rhodanese/Cell cycle control phosphatase"/>
    <property type="match status" value="1"/>
</dbReference>
<evidence type="ECO:0000256" key="1">
    <source>
        <dbReference type="ARBA" id="ARBA00011065"/>
    </source>
</evidence>
<feature type="compositionally biased region" description="Low complexity" evidence="11">
    <location>
        <begin position="76"/>
        <end position="152"/>
    </location>
</feature>
<evidence type="ECO:0000256" key="2">
    <source>
        <dbReference type="ARBA" id="ARBA00013064"/>
    </source>
</evidence>
<evidence type="ECO:0000256" key="11">
    <source>
        <dbReference type="SAM" id="MobiDB-lite"/>
    </source>
</evidence>
<evidence type="ECO:0000313" key="13">
    <source>
        <dbReference type="EMBL" id="ANB15056.1"/>
    </source>
</evidence>
<proteinExistence type="inferred from homology"/>
<comment type="catalytic activity">
    <reaction evidence="8 10">
        <text>O-phospho-L-tyrosyl-[protein] + H2O = L-tyrosyl-[protein] + phosphate</text>
        <dbReference type="Rhea" id="RHEA:10684"/>
        <dbReference type="Rhea" id="RHEA-COMP:10136"/>
        <dbReference type="Rhea" id="RHEA-COMP:20101"/>
        <dbReference type="ChEBI" id="CHEBI:15377"/>
        <dbReference type="ChEBI" id="CHEBI:43474"/>
        <dbReference type="ChEBI" id="CHEBI:46858"/>
        <dbReference type="ChEBI" id="CHEBI:61978"/>
        <dbReference type="EC" id="3.1.3.48"/>
    </reaction>
</comment>
<feature type="region of interest" description="Disordered" evidence="11">
    <location>
        <begin position="42"/>
        <end position="176"/>
    </location>
</feature>
<accession>A0A161HYS5</accession>
<dbReference type="PANTHER" id="PTHR10828">
    <property type="entry name" value="M-PHASE INDUCER PHOSPHATASE DUAL SPECIFICITY PHOSPHATASE CDC25"/>
    <property type="match status" value="1"/>
</dbReference>
<dbReference type="GO" id="GO:0004725">
    <property type="term" value="F:protein tyrosine phosphatase activity"/>
    <property type="evidence" value="ECO:0007669"/>
    <property type="project" value="UniProtKB-UniRule"/>
</dbReference>
<dbReference type="InterPro" id="IPR000751">
    <property type="entry name" value="MPI_Phosphatase"/>
</dbReference>
<keyword evidence="6 10" id="KW-0904">Protein phosphatase</keyword>
<dbReference type="EMBL" id="CP014503">
    <property type="protein sequence ID" value="ANB15056.1"/>
    <property type="molecule type" value="Genomic_DNA"/>
</dbReference>
<dbReference type="PROSITE" id="PS50206">
    <property type="entry name" value="RHODANESE_3"/>
    <property type="match status" value="1"/>
</dbReference>
<dbReference type="GO" id="GO:0005634">
    <property type="term" value="C:nucleus"/>
    <property type="evidence" value="ECO:0007669"/>
    <property type="project" value="TreeGrafter"/>
</dbReference>
<evidence type="ECO:0000313" key="14">
    <source>
        <dbReference type="Proteomes" id="UP000189580"/>
    </source>
</evidence>
<organism evidence="13 14">
    <name type="scientific">Sugiyamaella lignohabitans</name>
    <dbReference type="NCBI Taxonomy" id="796027"/>
    <lineage>
        <taxon>Eukaryota</taxon>
        <taxon>Fungi</taxon>
        <taxon>Dikarya</taxon>
        <taxon>Ascomycota</taxon>
        <taxon>Saccharomycotina</taxon>
        <taxon>Dipodascomycetes</taxon>
        <taxon>Dipodascales</taxon>
        <taxon>Trichomonascaceae</taxon>
        <taxon>Sugiyamaella</taxon>
    </lineage>
</organism>
<dbReference type="OrthoDB" id="26523at2759"/>
<dbReference type="Gene3D" id="3.40.250.10">
    <property type="entry name" value="Rhodanese-like domain"/>
    <property type="match status" value="1"/>
</dbReference>
<dbReference type="AlphaFoldDB" id="A0A161HYS5"/>
<comment type="function">
    <text evidence="10">Tyrosine protein phosphatase which functions as a dosage-dependent inducer of mitotic progression.</text>
</comment>
<evidence type="ECO:0000259" key="12">
    <source>
        <dbReference type="PROSITE" id="PS50206"/>
    </source>
</evidence>
<evidence type="ECO:0000256" key="4">
    <source>
        <dbReference type="ARBA" id="ARBA00022776"/>
    </source>
</evidence>
<keyword evidence="3 10" id="KW-0132">Cell division</keyword>